<evidence type="ECO:0000256" key="1">
    <source>
        <dbReference type="SAM" id="MobiDB-lite"/>
    </source>
</evidence>
<comment type="caution">
    <text evidence="2">The sequence shown here is derived from an EMBL/GenBank/DDBJ whole genome shotgun (WGS) entry which is preliminary data.</text>
</comment>
<reference evidence="2 3" key="1">
    <citation type="submission" date="2023-08" db="EMBL/GenBank/DDBJ databases">
        <authorList>
            <person name="Palmer J.M."/>
        </authorList>
    </citation>
    <scope>NUCLEOTIDE SEQUENCE [LARGE SCALE GENOMIC DNA]</scope>
    <source>
        <strain evidence="2 3">TWF481</strain>
    </source>
</reference>
<sequence>MEAVIRPQHTLLMNFPGPYQKHDGKKSGEKKSRLRPSWLRTSKSNIKLSRSHRSSALRRRFHRIYHQICRVDTRQYISHHKRNT</sequence>
<protein>
    <submittedName>
        <fullName evidence="2">Uncharacterized protein</fullName>
    </submittedName>
</protein>
<dbReference type="EMBL" id="JAVHJL010000003">
    <property type="protein sequence ID" value="KAK6507273.1"/>
    <property type="molecule type" value="Genomic_DNA"/>
</dbReference>
<evidence type="ECO:0000313" key="3">
    <source>
        <dbReference type="Proteomes" id="UP001370758"/>
    </source>
</evidence>
<name>A0AAV9WEL0_9PEZI</name>
<organism evidence="2 3">
    <name type="scientific">Arthrobotrys musiformis</name>
    <dbReference type="NCBI Taxonomy" id="47236"/>
    <lineage>
        <taxon>Eukaryota</taxon>
        <taxon>Fungi</taxon>
        <taxon>Dikarya</taxon>
        <taxon>Ascomycota</taxon>
        <taxon>Pezizomycotina</taxon>
        <taxon>Orbiliomycetes</taxon>
        <taxon>Orbiliales</taxon>
        <taxon>Orbiliaceae</taxon>
        <taxon>Arthrobotrys</taxon>
    </lineage>
</organism>
<feature type="region of interest" description="Disordered" evidence="1">
    <location>
        <begin position="13"/>
        <end position="35"/>
    </location>
</feature>
<dbReference type="AlphaFoldDB" id="A0AAV9WEL0"/>
<accession>A0AAV9WEL0</accession>
<proteinExistence type="predicted"/>
<keyword evidence="3" id="KW-1185">Reference proteome</keyword>
<feature type="compositionally biased region" description="Basic and acidic residues" evidence="1">
    <location>
        <begin position="20"/>
        <end position="31"/>
    </location>
</feature>
<evidence type="ECO:0000313" key="2">
    <source>
        <dbReference type="EMBL" id="KAK6507273.1"/>
    </source>
</evidence>
<gene>
    <name evidence="2" type="ORF">TWF481_005721</name>
</gene>
<dbReference type="Proteomes" id="UP001370758">
    <property type="component" value="Unassembled WGS sequence"/>
</dbReference>